<dbReference type="GO" id="GO:0009851">
    <property type="term" value="P:auxin biosynthetic process"/>
    <property type="evidence" value="ECO:0007669"/>
    <property type="project" value="UniProtKB-KW"/>
</dbReference>
<dbReference type="PANTHER" id="PTHR10742">
    <property type="entry name" value="FLAVIN MONOAMINE OXIDASE"/>
    <property type="match status" value="1"/>
</dbReference>
<evidence type="ECO:0000256" key="1">
    <source>
        <dbReference type="ARBA" id="ARBA00001974"/>
    </source>
</evidence>
<gene>
    <name evidence="11" type="ORF">KAK06_19680</name>
</gene>
<evidence type="ECO:0000256" key="3">
    <source>
        <dbReference type="ARBA" id="ARBA00005833"/>
    </source>
</evidence>
<evidence type="ECO:0000256" key="6">
    <source>
        <dbReference type="ARBA" id="ARBA00023002"/>
    </source>
</evidence>
<keyword evidence="7" id="KW-0073">Auxin biosynthesis</keyword>
<comment type="pathway">
    <text evidence="2">Plant hormone metabolism; auxin biosynthesis.</text>
</comment>
<feature type="domain" description="Amine oxidase" evidence="10">
    <location>
        <begin position="38"/>
        <end position="453"/>
    </location>
</feature>
<keyword evidence="6" id="KW-0560">Oxidoreductase</keyword>
<dbReference type="PANTHER" id="PTHR10742:SF410">
    <property type="entry name" value="LYSINE-SPECIFIC HISTONE DEMETHYLASE 2"/>
    <property type="match status" value="1"/>
</dbReference>
<comment type="similarity">
    <text evidence="3">Belongs to the tryptophan 2-monooxygenase family.</text>
</comment>
<accession>A0A940YM89</accession>
<dbReference type="EC" id="1.13.12.3" evidence="4"/>
<evidence type="ECO:0000256" key="5">
    <source>
        <dbReference type="ARBA" id="ARBA00017871"/>
    </source>
</evidence>
<evidence type="ECO:0000313" key="11">
    <source>
        <dbReference type="EMBL" id="MBQ0961187.1"/>
    </source>
</evidence>
<feature type="binding site" evidence="9">
    <location>
        <position position="234"/>
    </location>
    <ligand>
        <name>FAD</name>
        <dbReference type="ChEBI" id="CHEBI:57692"/>
    </ligand>
</feature>
<name>A0A940YM89_9BURK</name>
<dbReference type="InterPro" id="IPR050281">
    <property type="entry name" value="Flavin_monoamine_oxidase"/>
</dbReference>
<dbReference type="AlphaFoldDB" id="A0A940YM89"/>
<proteinExistence type="inferred from homology"/>
<comment type="caution">
    <text evidence="11">The sequence shown here is derived from an EMBL/GenBank/DDBJ whole genome shotgun (WGS) entry which is preliminary data.</text>
</comment>
<protein>
    <recommendedName>
        <fullName evidence="5">Tryptophan 2-monooxygenase</fullName>
        <ecNumber evidence="4">1.13.12.3</ecNumber>
    </recommendedName>
</protein>
<dbReference type="GO" id="GO:0050361">
    <property type="term" value="F:tryptophan 2-monooxygenase activity"/>
    <property type="evidence" value="ECO:0007669"/>
    <property type="project" value="UniProtKB-EC"/>
</dbReference>
<feature type="binding site" evidence="9">
    <location>
        <position position="345"/>
    </location>
    <ligand>
        <name>substrate</name>
    </ligand>
</feature>
<evidence type="ECO:0000259" key="10">
    <source>
        <dbReference type="Pfam" id="PF01593"/>
    </source>
</evidence>
<dbReference type="InterPro" id="IPR002937">
    <property type="entry name" value="Amino_oxidase"/>
</dbReference>
<dbReference type="SUPFAM" id="SSF54373">
    <property type="entry name" value="FAD-linked reductases, C-terminal domain"/>
    <property type="match status" value="1"/>
</dbReference>
<reference evidence="11" key="1">
    <citation type="submission" date="2021-04" db="EMBL/GenBank/DDBJ databases">
        <title>The genome sequence of Ideonella sp. 4Y11.</title>
        <authorList>
            <person name="Liu Y."/>
        </authorList>
    </citation>
    <scope>NUCLEOTIDE SEQUENCE</scope>
    <source>
        <strain evidence="11">4Y11</strain>
    </source>
</reference>
<dbReference type="RefSeq" id="WP_210803861.1">
    <property type="nucleotide sequence ID" value="NZ_JAGQDE010000023.1"/>
</dbReference>
<dbReference type="Pfam" id="PF01593">
    <property type="entry name" value="Amino_oxidase"/>
    <property type="match status" value="1"/>
</dbReference>
<evidence type="ECO:0000313" key="12">
    <source>
        <dbReference type="Proteomes" id="UP000678374"/>
    </source>
</evidence>
<keyword evidence="12" id="KW-1185">Reference proteome</keyword>
<dbReference type="Gene3D" id="3.50.50.60">
    <property type="entry name" value="FAD/NAD(P)-binding domain"/>
    <property type="match status" value="1"/>
</dbReference>
<comment type="cofactor">
    <cofactor evidence="1">
        <name>FAD</name>
        <dbReference type="ChEBI" id="CHEBI:57692"/>
    </cofactor>
</comment>
<feature type="binding site" evidence="9">
    <location>
        <begin position="58"/>
        <end position="59"/>
    </location>
    <ligand>
        <name>FAD</name>
        <dbReference type="ChEBI" id="CHEBI:57692"/>
    </ligand>
</feature>
<evidence type="ECO:0000256" key="7">
    <source>
        <dbReference type="ARBA" id="ARBA00023070"/>
    </source>
</evidence>
<dbReference type="Gene3D" id="3.90.660.10">
    <property type="match status" value="1"/>
</dbReference>
<dbReference type="InterPro" id="IPR036188">
    <property type="entry name" value="FAD/NAD-bd_sf"/>
</dbReference>
<evidence type="ECO:0000256" key="8">
    <source>
        <dbReference type="ARBA" id="ARBA00047321"/>
    </source>
</evidence>
<dbReference type="SUPFAM" id="SSF51905">
    <property type="entry name" value="FAD/NAD(P)-binding domain"/>
    <property type="match status" value="1"/>
</dbReference>
<evidence type="ECO:0000256" key="9">
    <source>
        <dbReference type="PIRSR" id="PIRSR601613-1"/>
    </source>
</evidence>
<comment type="catalytic activity">
    <reaction evidence="8">
        <text>L-tryptophan + O2 = indole-3-acetamide + CO2 + H2O</text>
        <dbReference type="Rhea" id="RHEA:16165"/>
        <dbReference type="ChEBI" id="CHEBI:15377"/>
        <dbReference type="ChEBI" id="CHEBI:15379"/>
        <dbReference type="ChEBI" id="CHEBI:16031"/>
        <dbReference type="ChEBI" id="CHEBI:16526"/>
        <dbReference type="ChEBI" id="CHEBI:57912"/>
        <dbReference type="EC" id="1.13.12.3"/>
    </reaction>
</comment>
<dbReference type="Proteomes" id="UP000678374">
    <property type="component" value="Unassembled WGS sequence"/>
</dbReference>
<sequence>MRRRQVIQTVATSLVGPVAGRRALAASAAPVLVIGAGMAGLIAARRLHDAGVAVTVLEARERIGGRIHTSRLWPDLTVDLGASWIHGTQSNPLTALAAEVGARLVTTDYDSFASFDARLGRLPTGRGSEYLAMQQRVREAIRAGYRAPREQGLAASVRRRIGSGALSGAERRLLNHFLVSLADDEYAGDSAELSSWYWDSADSYPGLDAVLPEGYDALVHHLAQGLDIRLGQVVTQIRHDRNGVQVDTLSGRFNGSRVLVTLPLGVLQAGSVRFSPALPAAKREAIARLGMDSGVLSKVVLRFPQVFWDDVDWLEHVAPAARQGQFHQWLNLARVSGGTPALLGFLGGRYACEAEAGWRDDEIVADAMAALRAMYGAAVPEPTAWQIPRWSRDPFARGAYSFNRLGATPAMRDALAAPVQGRLFFAGEATHRKHFATVHGACLSGWTAAEALLQG</sequence>
<evidence type="ECO:0000256" key="4">
    <source>
        <dbReference type="ARBA" id="ARBA00012535"/>
    </source>
</evidence>
<dbReference type="PRINTS" id="PR00757">
    <property type="entry name" value="AMINEOXDASEF"/>
</dbReference>
<organism evidence="11 12">
    <name type="scientific">Ideonella aquatica</name>
    <dbReference type="NCBI Taxonomy" id="2824119"/>
    <lineage>
        <taxon>Bacteria</taxon>
        <taxon>Pseudomonadati</taxon>
        <taxon>Pseudomonadota</taxon>
        <taxon>Betaproteobacteria</taxon>
        <taxon>Burkholderiales</taxon>
        <taxon>Sphaerotilaceae</taxon>
        <taxon>Ideonella</taxon>
    </lineage>
</organism>
<dbReference type="InterPro" id="IPR001613">
    <property type="entry name" value="Flavin_amine_oxidase"/>
</dbReference>
<dbReference type="EMBL" id="JAGQDE010000023">
    <property type="protein sequence ID" value="MBQ0961187.1"/>
    <property type="molecule type" value="Genomic_DNA"/>
</dbReference>
<evidence type="ECO:0000256" key="2">
    <source>
        <dbReference type="ARBA" id="ARBA00004814"/>
    </source>
</evidence>